<dbReference type="FunFam" id="3.40.630.30:FF:000105">
    <property type="entry name" value="Glucosamine 6-phosphate N-acetyltransferase"/>
    <property type="match status" value="1"/>
</dbReference>
<dbReference type="EC" id="2.3.1.4" evidence="6"/>
<dbReference type="InterPro" id="IPR016181">
    <property type="entry name" value="Acyl_CoA_acyltransferase"/>
</dbReference>
<dbReference type="UniPathway" id="UPA00113">
    <property type="reaction ID" value="UER00529"/>
</dbReference>
<organism evidence="8 9">
    <name type="scientific">Tubulinosema ratisbonensis</name>
    <dbReference type="NCBI Taxonomy" id="291195"/>
    <lineage>
        <taxon>Eukaryota</taxon>
        <taxon>Fungi</taxon>
        <taxon>Fungi incertae sedis</taxon>
        <taxon>Microsporidia</taxon>
        <taxon>Tubulinosematoidea</taxon>
        <taxon>Tubulinosematidae</taxon>
        <taxon>Tubulinosema</taxon>
    </lineage>
</organism>
<comment type="pathway">
    <text evidence="1 6">Nucleotide-sugar biosynthesis; UDP-N-acetyl-alpha-D-glucosamine biosynthesis; N-acetyl-alpha-D-glucosamine 1-phosphate from alpha-D-glucosamine 6-phosphate (route I): step 1/2.</text>
</comment>
<evidence type="ECO:0000256" key="6">
    <source>
        <dbReference type="RuleBase" id="RU365086"/>
    </source>
</evidence>
<evidence type="ECO:0000259" key="7">
    <source>
        <dbReference type="PROSITE" id="PS51186"/>
    </source>
</evidence>
<evidence type="ECO:0000313" key="9">
    <source>
        <dbReference type="Proteomes" id="UP000282876"/>
    </source>
</evidence>
<dbReference type="GO" id="GO:0006048">
    <property type="term" value="P:UDP-N-acetylglucosamine biosynthetic process"/>
    <property type="evidence" value="ECO:0007669"/>
    <property type="project" value="UniProtKB-UniRule"/>
</dbReference>
<gene>
    <name evidence="8" type="ORF">TUBRATIS_000300</name>
</gene>
<dbReference type="CDD" id="cd04301">
    <property type="entry name" value="NAT_SF"/>
    <property type="match status" value="1"/>
</dbReference>
<evidence type="ECO:0000256" key="1">
    <source>
        <dbReference type="ARBA" id="ARBA00004832"/>
    </source>
</evidence>
<dbReference type="Pfam" id="PF00583">
    <property type="entry name" value="Acetyltransf_1"/>
    <property type="match status" value="1"/>
</dbReference>
<comment type="caution">
    <text evidence="8">The sequence shown here is derived from an EMBL/GenBank/DDBJ whole genome shotgun (WGS) entry which is preliminary data.</text>
</comment>
<evidence type="ECO:0000256" key="5">
    <source>
        <dbReference type="ARBA" id="ARBA00048964"/>
    </source>
</evidence>
<dbReference type="PROSITE" id="PS51186">
    <property type="entry name" value="GNAT"/>
    <property type="match status" value="1"/>
</dbReference>
<dbReference type="InterPro" id="IPR039143">
    <property type="entry name" value="GNPNAT1-like"/>
</dbReference>
<dbReference type="Gene3D" id="3.40.630.30">
    <property type="match status" value="1"/>
</dbReference>
<keyword evidence="9" id="KW-1185">Reference proteome</keyword>
<keyword evidence="3 6" id="KW-0808">Transferase</keyword>
<dbReference type="AlphaFoldDB" id="A0A437AR26"/>
<keyword evidence="4 6" id="KW-0012">Acyltransferase</keyword>
<dbReference type="InterPro" id="IPR000182">
    <property type="entry name" value="GNAT_dom"/>
</dbReference>
<name>A0A437AR26_9MICR</name>
<reference evidence="8 9" key="1">
    <citation type="submission" date="2018-10" db="EMBL/GenBank/DDBJ databases">
        <title>Draft genome sequence of the microsporidian Tubulinosema ratisbonensis.</title>
        <authorList>
            <person name="Polonais V."/>
            <person name="Peyretaillade E."/>
            <person name="Niehus S."/>
            <person name="Wawrzyniak I."/>
            <person name="Franchet A."/>
            <person name="Gaspin C."/>
            <person name="Reichstadt M."/>
            <person name="Belser C."/>
            <person name="Labadie K."/>
            <person name="Delbac F."/>
            <person name="Ferrandon D."/>
        </authorList>
    </citation>
    <scope>NUCLEOTIDE SEQUENCE [LARGE SCALE GENOMIC DNA]</scope>
    <source>
        <strain evidence="8 9">Franzen</strain>
    </source>
</reference>
<evidence type="ECO:0000256" key="2">
    <source>
        <dbReference type="ARBA" id="ARBA00006048"/>
    </source>
</evidence>
<evidence type="ECO:0000256" key="4">
    <source>
        <dbReference type="ARBA" id="ARBA00023315"/>
    </source>
</evidence>
<evidence type="ECO:0000256" key="3">
    <source>
        <dbReference type="ARBA" id="ARBA00022679"/>
    </source>
</evidence>
<dbReference type="Proteomes" id="UP000282876">
    <property type="component" value="Unassembled WGS sequence"/>
</dbReference>
<accession>A0A437AR26</accession>
<protein>
    <recommendedName>
        <fullName evidence="6">Glucosamine 6-phosphate N-acetyltransferase</fullName>
        <ecNumber evidence="6">2.3.1.4</ecNumber>
    </recommendedName>
</protein>
<dbReference type="VEuPathDB" id="MicrosporidiaDB:TUBRATIS_000300"/>
<dbReference type="PANTHER" id="PTHR13355:SF11">
    <property type="entry name" value="GLUCOSAMINE 6-PHOSPHATE N-ACETYLTRANSFERASE"/>
    <property type="match status" value="1"/>
</dbReference>
<sequence>MNTETKLRELKKEDYKEFINVLNSLTKVGDISEKDFCERLNLLKKKEDYIVIVAEKDNKVVGSGTLFIEYKFIHSLALKAHIEDIVVDKEYQGHGIGKQIVKRLIEIAKEKKCYKIGLCTAKETVPFYEKCGFEEKEREMVIYLNK</sequence>
<feature type="domain" description="N-acetyltransferase" evidence="7">
    <location>
        <begin position="5"/>
        <end position="146"/>
    </location>
</feature>
<comment type="similarity">
    <text evidence="2 6">Belongs to the acetyltransferase family. GNA1 subfamily.</text>
</comment>
<dbReference type="PANTHER" id="PTHR13355">
    <property type="entry name" value="GLUCOSAMINE 6-PHOSPHATE N-ACETYLTRANSFERASE"/>
    <property type="match status" value="1"/>
</dbReference>
<evidence type="ECO:0000313" key="8">
    <source>
        <dbReference type="EMBL" id="RVD93436.1"/>
    </source>
</evidence>
<proteinExistence type="inferred from homology"/>
<dbReference type="GO" id="GO:0004343">
    <property type="term" value="F:glucosamine 6-phosphate N-acetyltransferase activity"/>
    <property type="evidence" value="ECO:0007669"/>
    <property type="project" value="UniProtKB-UniRule"/>
</dbReference>
<dbReference type="OrthoDB" id="10039976at2759"/>
<dbReference type="EMBL" id="RCSS01000008">
    <property type="protein sequence ID" value="RVD93436.1"/>
    <property type="molecule type" value="Genomic_DNA"/>
</dbReference>
<comment type="catalytic activity">
    <reaction evidence="5 6">
        <text>D-glucosamine 6-phosphate + acetyl-CoA = N-acetyl-D-glucosamine 6-phosphate + CoA + H(+)</text>
        <dbReference type="Rhea" id="RHEA:10292"/>
        <dbReference type="ChEBI" id="CHEBI:15378"/>
        <dbReference type="ChEBI" id="CHEBI:57287"/>
        <dbReference type="ChEBI" id="CHEBI:57288"/>
        <dbReference type="ChEBI" id="CHEBI:57513"/>
        <dbReference type="ChEBI" id="CHEBI:58725"/>
        <dbReference type="EC" id="2.3.1.4"/>
    </reaction>
</comment>
<dbReference type="STRING" id="291195.A0A437AR26"/>
<dbReference type="SUPFAM" id="SSF55729">
    <property type="entry name" value="Acyl-CoA N-acyltransferases (Nat)"/>
    <property type="match status" value="1"/>
</dbReference>